<comment type="cofactor">
    <cofactor evidence="1">
        <name>Mg(2+)</name>
        <dbReference type="ChEBI" id="CHEBI:18420"/>
    </cofactor>
</comment>
<comment type="caution">
    <text evidence="6">The sequence shown here is derived from an EMBL/GenBank/DDBJ whole genome shotgun (WGS) entry which is preliminary data.</text>
</comment>
<name>A0A2V4N340_9RHOB</name>
<keyword evidence="2" id="KW-0479">Metal-binding</keyword>
<dbReference type="EMBL" id="QFVT01000002">
    <property type="protein sequence ID" value="PYC49174.1"/>
    <property type="molecule type" value="Genomic_DNA"/>
</dbReference>
<evidence type="ECO:0000313" key="6">
    <source>
        <dbReference type="EMBL" id="PYC49174.1"/>
    </source>
</evidence>
<dbReference type="GO" id="GO:0046872">
    <property type="term" value="F:metal ion binding"/>
    <property type="evidence" value="ECO:0007669"/>
    <property type="project" value="UniProtKB-KW"/>
</dbReference>
<evidence type="ECO:0000256" key="4">
    <source>
        <dbReference type="ARBA" id="ARBA00022842"/>
    </source>
</evidence>
<evidence type="ECO:0000313" key="7">
    <source>
        <dbReference type="Proteomes" id="UP000248012"/>
    </source>
</evidence>
<proteinExistence type="predicted"/>
<organism evidence="6 7">
    <name type="scientific">Litorivita pollutaquae</name>
    <dbReference type="NCBI Taxonomy" id="2200892"/>
    <lineage>
        <taxon>Bacteria</taxon>
        <taxon>Pseudomonadati</taxon>
        <taxon>Pseudomonadota</taxon>
        <taxon>Alphaproteobacteria</taxon>
        <taxon>Rhodobacterales</taxon>
        <taxon>Paracoccaceae</taxon>
        <taxon>Litorivita</taxon>
    </lineage>
</organism>
<keyword evidence="7" id="KW-1185">Reference proteome</keyword>
<dbReference type="Gene3D" id="3.90.79.10">
    <property type="entry name" value="Nucleoside Triphosphate Pyrophosphohydrolase"/>
    <property type="match status" value="1"/>
</dbReference>
<dbReference type="InterPro" id="IPR047198">
    <property type="entry name" value="DDP-like_NUDIX"/>
</dbReference>
<dbReference type="RefSeq" id="WP_110794750.1">
    <property type="nucleotide sequence ID" value="NZ_KZ826481.1"/>
</dbReference>
<evidence type="ECO:0000259" key="5">
    <source>
        <dbReference type="PROSITE" id="PS51462"/>
    </source>
</evidence>
<evidence type="ECO:0000256" key="1">
    <source>
        <dbReference type="ARBA" id="ARBA00001946"/>
    </source>
</evidence>
<dbReference type="InterPro" id="IPR015797">
    <property type="entry name" value="NUDIX_hydrolase-like_dom_sf"/>
</dbReference>
<evidence type="ECO:0000256" key="2">
    <source>
        <dbReference type="ARBA" id="ARBA00022723"/>
    </source>
</evidence>
<dbReference type="SUPFAM" id="SSF55811">
    <property type="entry name" value="Nudix"/>
    <property type="match status" value="1"/>
</dbReference>
<dbReference type="GO" id="GO:0005737">
    <property type="term" value="C:cytoplasm"/>
    <property type="evidence" value="ECO:0007669"/>
    <property type="project" value="TreeGrafter"/>
</dbReference>
<dbReference type="AlphaFoldDB" id="A0A2V4N340"/>
<keyword evidence="3 6" id="KW-0378">Hydrolase</keyword>
<sequence>MTNTFRKAWREVVSPIWKRPKDEQVAALCYREDEAGDTKVLLVTSRTNKRWILPKGWPIDGLEYSQAAMQEAWEEAGVKKATAESEVFATFKTKKVLAGGLPTPIQMKVYKVAVAKTKSDYPEAAERERKWVSPETAAEMVDDPRLSSILRTL</sequence>
<dbReference type="Pfam" id="PF00293">
    <property type="entry name" value="NUDIX"/>
    <property type="match status" value="1"/>
</dbReference>
<reference evidence="6 7" key="1">
    <citation type="submission" date="2018-05" db="EMBL/GenBank/DDBJ databases">
        <title>Oceanovita maritima gen. nov., sp. nov., a marine bacterium in the family Rhodobacteraceae isolated from surface seawater of Lundu port Xiamen, China.</title>
        <authorList>
            <person name="Hetharua B.H."/>
            <person name="Min D."/>
            <person name="Liao H."/>
            <person name="Tian Y."/>
        </authorList>
    </citation>
    <scope>NUCLEOTIDE SEQUENCE [LARGE SCALE GENOMIC DNA]</scope>
    <source>
        <strain evidence="6 7">FSX-11</strain>
    </source>
</reference>
<keyword evidence="4" id="KW-0460">Magnesium</keyword>
<dbReference type="PANTHER" id="PTHR12629">
    <property type="entry name" value="DIPHOSPHOINOSITOL POLYPHOSPHATE PHOSPHOHYDROLASE"/>
    <property type="match status" value="1"/>
</dbReference>
<protein>
    <submittedName>
        <fullName evidence="6">NUDIX hydrolase</fullName>
    </submittedName>
</protein>
<dbReference type="CDD" id="cd04666">
    <property type="entry name" value="NUDIX_DIPP2_like_Nudt4"/>
    <property type="match status" value="1"/>
</dbReference>
<feature type="domain" description="Nudix hydrolase" evidence="5">
    <location>
        <begin position="20"/>
        <end position="153"/>
    </location>
</feature>
<dbReference type="PANTHER" id="PTHR12629:SF0">
    <property type="entry name" value="DIPHOSPHOINOSITOL-POLYPHOSPHATE DIPHOSPHATASE"/>
    <property type="match status" value="1"/>
</dbReference>
<dbReference type="Proteomes" id="UP000248012">
    <property type="component" value="Unassembled WGS sequence"/>
</dbReference>
<dbReference type="GO" id="GO:0016462">
    <property type="term" value="F:pyrophosphatase activity"/>
    <property type="evidence" value="ECO:0007669"/>
    <property type="project" value="InterPro"/>
</dbReference>
<accession>A0A2V4N340</accession>
<dbReference type="PROSITE" id="PS51462">
    <property type="entry name" value="NUDIX"/>
    <property type="match status" value="1"/>
</dbReference>
<gene>
    <name evidence="6" type="ORF">DI396_03790</name>
</gene>
<evidence type="ECO:0000256" key="3">
    <source>
        <dbReference type="ARBA" id="ARBA00022801"/>
    </source>
</evidence>
<dbReference type="OrthoDB" id="7066910at2"/>
<dbReference type="InterPro" id="IPR000086">
    <property type="entry name" value="NUDIX_hydrolase_dom"/>
</dbReference>